<reference evidence="2 3" key="1">
    <citation type="submission" date="2020-08" db="EMBL/GenBank/DDBJ databases">
        <title>Whole genome shotgun sequence of Actinoplanes ianthinogenes NBRC 13996.</title>
        <authorList>
            <person name="Komaki H."/>
            <person name="Tamura T."/>
        </authorList>
    </citation>
    <scope>NUCLEOTIDE SEQUENCE [LARGE SCALE GENOMIC DNA]</scope>
    <source>
        <strain evidence="2 3">NBRC 13996</strain>
    </source>
</reference>
<evidence type="ECO:0000313" key="3">
    <source>
        <dbReference type="Proteomes" id="UP000676967"/>
    </source>
</evidence>
<gene>
    <name evidence="2" type="ORF">Aiant_45860</name>
</gene>
<feature type="region of interest" description="Disordered" evidence="1">
    <location>
        <begin position="156"/>
        <end position="181"/>
    </location>
</feature>
<dbReference type="RefSeq" id="WP_189334548.1">
    <property type="nucleotide sequence ID" value="NZ_AP023356.1"/>
</dbReference>
<name>A0ABM7LX79_9ACTN</name>
<proteinExistence type="predicted"/>
<accession>A0ABM7LX79</accession>
<sequence length="221" mass="22508">MDRLDHLLEVADALLSRVDAVLSAVGAPAGHDVWAQLRRVRLLPGDAARAVGALRPAAVAEAVPELRAQARACADTADALPLAADWTGAAAEAYEAARRHTAERLNVGPHSLSRRMSATADFADALADWMTRTRRDLAVSLAGALTSAPALTLTAGPAATSGVGGAGSAGETGSGRGLPGPDEARAAADIAALVLATIADSYDRAEDLLDDTTHLKAAQPV</sequence>
<evidence type="ECO:0000256" key="1">
    <source>
        <dbReference type="SAM" id="MobiDB-lite"/>
    </source>
</evidence>
<protein>
    <submittedName>
        <fullName evidence="2">Uncharacterized protein</fullName>
    </submittedName>
</protein>
<organism evidence="2 3">
    <name type="scientific">Actinoplanes ianthinogenes</name>
    <dbReference type="NCBI Taxonomy" id="122358"/>
    <lineage>
        <taxon>Bacteria</taxon>
        <taxon>Bacillati</taxon>
        <taxon>Actinomycetota</taxon>
        <taxon>Actinomycetes</taxon>
        <taxon>Micromonosporales</taxon>
        <taxon>Micromonosporaceae</taxon>
        <taxon>Actinoplanes</taxon>
    </lineage>
</organism>
<keyword evidence="3" id="KW-1185">Reference proteome</keyword>
<feature type="compositionally biased region" description="Gly residues" evidence="1">
    <location>
        <begin position="162"/>
        <end position="178"/>
    </location>
</feature>
<dbReference type="Proteomes" id="UP000676967">
    <property type="component" value="Chromosome"/>
</dbReference>
<dbReference type="EMBL" id="AP023356">
    <property type="protein sequence ID" value="BCJ43929.1"/>
    <property type="molecule type" value="Genomic_DNA"/>
</dbReference>
<evidence type="ECO:0000313" key="2">
    <source>
        <dbReference type="EMBL" id="BCJ43929.1"/>
    </source>
</evidence>